<dbReference type="GO" id="GO:0015074">
    <property type="term" value="P:DNA integration"/>
    <property type="evidence" value="ECO:0007669"/>
    <property type="project" value="InterPro"/>
</dbReference>
<dbReference type="SUPFAM" id="SSF50630">
    <property type="entry name" value="Acid proteases"/>
    <property type="match status" value="1"/>
</dbReference>
<dbReference type="InterPro" id="IPR001584">
    <property type="entry name" value="Integrase_cat-core"/>
</dbReference>
<feature type="domain" description="Integrase catalytic" evidence="13">
    <location>
        <begin position="984"/>
        <end position="1143"/>
    </location>
</feature>
<feature type="compositionally biased region" description="Polar residues" evidence="10">
    <location>
        <begin position="325"/>
        <end position="344"/>
    </location>
</feature>
<evidence type="ECO:0000256" key="2">
    <source>
        <dbReference type="ARBA" id="ARBA00022670"/>
    </source>
</evidence>
<name>A0A0V0RFH3_9BILA</name>
<reference evidence="14 15" key="1">
    <citation type="submission" date="2015-01" db="EMBL/GenBank/DDBJ databases">
        <title>Evolution of Trichinella species and genotypes.</title>
        <authorList>
            <person name="Korhonen P.K."/>
            <person name="Edoardo P."/>
            <person name="Giuseppe L.R."/>
            <person name="Gasser R.B."/>
        </authorList>
    </citation>
    <scope>NUCLEOTIDE SEQUENCE [LARGE SCALE GENOMIC DNA]</scope>
    <source>
        <strain evidence="14">ISS37</strain>
    </source>
</reference>
<dbReference type="GO" id="GO:0008270">
    <property type="term" value="F:zinc ion binding"/>
    <property type="evidence" value="ECO:0007669"/>
    <property type="project" value="UniProtKB-KW"/>
</dbReference>
<evidence type="ECO:0000313" key="14">
    <source>
        <dbReference type="EMBL" id="KRX13249.1"/>
    </source>
</evidence>
<dbReference type="GO" id="GO:0019899">
    <property type="term" value="F:enzyme binding"/>
    <property type="evidence" value="ECO:0007669"/>
    <property type="project" value="UniProtKB-ARBA"/>
</dbReference>
<dbReference type="Gene3D" id="3.30.420.10">
    <property type="entry name" value="Ribonuclease H-like superfamily/Ribonuclease H"/>
    <property type="match status" value="1"/>
</dbReference>
<dbReference type="InterPro" id="IPR036875">
    <property type="entry name" value="Znf_CCHC_sf"/>
</dbReference>
<dbReference type="GO" id="GO:0004519">
    <property type="term" value="F:endonuclease activity"/>
    <property type="evidence" value="ECO:0007669"/>
    <property type="project" value="UniProtKB-KW"/>
</dbReference>
<dbReference type="Gene3D" id="3.10.10.10">
    <property type="entry name" value="HIV Type 1 Reverse Transcriptase, subunit A, domain 1"/>
    <property type="match status" value="1"/>
</dbReference>
<proteinExistence type="predicted"/>
<keyword evidence="6" id="KW-0255">Endonuclease</keyword>
<dbReference type="InterPro" id="IPR043128">
    <property type="entry name" value="Rev_trsase/Diguanyl_cyclase"/>
</dbReference>
<dbReference type="InterPro" id="IPR000477">
    <property type="entry name" value="RT_dom"/>
</dbReference>
<dbReference type="InterPro" id="IPR054465">
    <property type="entry name" value="Integrase_p58-like_C"/>
</dbReference>
<dbReference type="PROSITE" id="PS50878">
    <property type="entry name" value="RT_POL"/>
    <property type="match status" value="1"/>
</dbReference>
<dbReference type="SUPFAM" id="SSF53098">
    <property type="entry name" value="Ribonuclease H-like"/>
    <property type="match status" value="1"/>
</dbReference>
<evidence type="ECO:0000259" key="12">
    <source>
        <dbReference type="PROSITE" id="PS50878"/>
    </source>
</evidence>
<dbReference type="Pfam" id="PF13975">
    <property type="entry name" value="gag-asp_proteas"/>
    <property type="match status" value="1"/>
</dbReference>
<dbReference type="PROSITE" id="PS50158">
    <property type="entry name" value="ZF_CCHC"/>
    <property type="match status" value="1"/>
</dbReference>
<sequence length="1451" mass="164362">LLDAYGPEESTGQLIERFQALHQREGQTIEQYAQEVAEVGRRAGVTERDLVARFAGGITSKEAYLAIRLQEPATLTEARRLVSKVMRAEEDFHQRQQTRTGNPKPENSEVTQTMEDLIREVRKISLKMEKQESSAARPARRVTECFRCGEQGHFLRNCPQRRVAARVTPATTSRRPAERTMATINPQTGNVLAVPGRIENLEISLLVDSGAVVSVISKQVWDKATSCRKLRGAASPIQLGDGRKMATFGWGVVQLHLGRWKGPLTVVVVEKLVVPGILGTNFLDTMVRSMDFRSRYMVLRDGTRVKFQREACSDAPSSIGCMGTSVPQKGTGQVTTGKPAQVSEGTGQRLHALADAAECSETGKQTLESILRQHSRAISRNDDDLGRTSLVTHRIETGEARPIKQPPRRLPVAQRSVMERLVGQMLESGVIEPASGPWSSPVVLVRKKDGSPRFCVDYRRLNAVTRVDAQPLPRIDDTLDALAGSQWFSTLDLASGYWQVEVAEPDREKTAFSTPMGLFQFRVMPFGLCNAPATFQRLMENVLRGLTFKGCLVYLDDIIVYGRTEEEHLERLAKVLHRLQSVGLKIRPDKCQLMRRSVRYLGHVVTQHGIGTDPEKTAAVQEWPRPRCVKEVQQFMGLASYYRRFVKNFASIAGPLHKLTRKGQRWSWGPEQEGALTKLKSVLSSPPILSHPHFDRPFLLDVDASEDALGAVLSQPNHQGLPVVVAYASRSLSQPERKYCATRREMLALVWATRHFRPYLYGRKFTARTDHNALKWLRNFREPEGQVARWLERLAEYEFEVVHRPGQQHRNADALSRRVCKQCGVINPTEDAQVAAMTLGPTGRIQEWQDADPELRQIREWLEKRDWPQEPPAGSHMFRSLWSQRDRLTLRDGILCRTWEAPDREEEKVLQVVPRRNIPEVLKAVHNHPTGGHLGVAKTLARVRQRFYWPQQREDVEDWCRACQTCAARAAPTKRLQAPMQIHPVGQPFQRVGMDLVGPLEETLRGNRYILVVCDYFSKWPEAFPLPDAEADTVATALVNGIFCRYGAPETLHSDQGRNFEAGVIAEVCRLFGIAKTRTTAYHPQSDGLVERMNRTLIDMLAKVSIDQPEDWDVHLDRVLLAYRSSVHHTTGATPCRIIFGRELRLPVDVVYGLPQGMQAETTGVYVQRLRRELEQVFDTVRAKAKLEQRRQKLWRDKRAHGHAYEPGDQVWLQVPMKTKLGAHWEGPYLVQKKLDWNTYRLRKIRGGKEPVVVHFDRLKPYHDRQQIAETWEVGRKRRTTRRPAWLRDFICTKDGEHGTRRPTTNNCCASQITKTRKKNKATVSRPVLEDQEGVRWDVIIISNNGDIVVFVRDIRWWSLLLLRINPVFLFSALSARMLPTKRELGKRGGRAGSNRTDDTDAEMNPQVNTGASSFGDDCGSNPVETTNEPARESGSLQVSLKTEGSKDPCV</sequence>
<evidence type="ECO:0000256" key="1">
    <source>
        <dbReference type="ARBA" id="ARBA00012493"/>
    </source>
</evidence>
<dbReference type="SMART" id="SM00343">
    <property type="entry name" value="ZnF_C2HC"/>
    <property type="match status" value="1"/>
</dbReference>
<dbReference type="Gene3D" id="3.30.70.270">
    <property type="match status" value="2"/>
</dbReference>
<dbReference type="Pfam" id="PF00098">
    <property type="entry name" value="zf-CCHC"/>
    <property type="match status" value="1"/>
</dbReference>
<dbReference type="Gene3D" id="3.10.20.370">
    <property type="match status" value="1"/>
</dbReference>
<dbReference type="FunFam" id="3.10.20.370:FF:000001">
    <property type="entry name" value="Retrovirus-related Pol polyprotein from transposon 17.6-like protein"/>
    <property type="match status" value="1"/>
</dbReference>
<keyword evidence="8" id="KW-0695">RNA-directed DNA polymerase</keyword>
<dbReference type="Pfam" id="PF00078">
    <property type="entry name" value="RVT_1"/>
    <property type="match status" value="1"/>
</dbReference>
<dbReference type="GO" id="GO:0003676">
    <property type="term" value="F:nucleic acid binding"/>
    <property type="evidence" value="ECO:0007669"/>
    <property type="project" value="InterPro"/>
</dbReference>
<keyword evidence="15" id="KW-1185">Reference proteome</keyword>
<dbReference type="GO" id="GO:0006508">
    <property type="term" value="P:proteolysis"/>
    <property type="evidence" value="ECO:0007669"/>
    <property type="project" value="UniProtKB-KW"/>
</dbReference>
<dbReference type="Pfam" id="PF00665">
    <property type="entry name" value="rve"/>
    <property type="match status" value="1"/>
</dbReference>
<keyword evidence="9" id="KW-0862">Zinc</keyword>
<dbReference type="STRING" id="6336.A0A0V0RFH3"/>
<evidence type="ECO:0000259" key="13">
    <source>
        <dbReference type="PROSITE" id="PS50994"/>
    </source>
</evidence>
<comment type="caution">
    <text evidence="14">The sequence shown here is derived from an EMBL/GenBank/DDBJ whole genome shotgun (WGS) entry which is preliminary data.</text>
</comment>
<evidence type="ECO:0000256" key="5">
    <source>
        <dbReference type="ARBA" id="ARBA00022722"/>
    </source>
</evidence>
<feature type="compositionally biased region" description="Polar residues" evidence="10">
    <location>
        <begin position="1423"/>
        <end position="1443"/>
    </location>
</feature>
<dbReference type="CDD" id="cd09274">
    <property type="entry name" value="RNase_HI_RT_Ty3"/>
    <property type="match status" value="1"/>
</dbReference>
<gene>
    <name evidence="14" type="primary">TY3B-G</name>
    <name evidence="14" type="ORF">T07_6680</name>
</gene>
<feature type="region of interest" description="Disordered" evidence="10">
    <location>
        <begin position="91"/>
        <end position="111"/>
    </location>
</feature>
<evidence type="ECO:0000256" key="8">
    <source>
        <dbReference type="ARBA" id="ARBA00022918"/>
    </source>
</evidence>
<dbReference type="FunFam" id="1.10.340.70:FF:000001">
    <property type="entry name" value="Retrovirus-related Pol polyprotein from transposon gypsy-like Protein"/>
    <property type="match status" value="1"/>
</dbReference>
<dbReference type="InterPro" id="IPR050951">
    <property type="entry name" value="Retrovirus_Pol_polyprotein"/>
</dbReference>
<feature type="domain" description="Reverse transcriptase" evidence="12">
    <location>
        <begin position="426"/>
        <end position="605"/>
    </location>
</feature>
<dbReference type="OrthoDB" id="5868531at2759"/>
<evidence type="ECO:0000313" key="15">
    <source>
        <dbReference type="Proteomes" id="UP000054630"/>
    </source>
</evidence>
<dbReference type="Pfam" id="PF22938">
    <property type="entry name" value="Integrase_p58_C"/>
    <property type="match status" value="1"/>
</dbReference>
<dbReference type="SUPFAM" id="SSF56672">
    <property type="entry name" value="DNA/RNA polymerases"/>
    <property type="match status" value="1"/>
</dbReference>
<dbReference type="InterPro" id="IPR012337">
    <property type="entry name" value="RNaseH-like_sf"/>
</dbReference>
<feature type="non-terminal residue" evidence="14">
    <location>
        <position position="1"/>
    </location>
</feature>
<dbReference type="Pfam" id="PF17917">
    <property type="entry name" value="RT_RNaseH"/>
    <property type="match status" value="1"/>
</dbReference>
<dbReference type="CDD" id="cd01647">
    <property type="entry name" value="RT_LTR"/>
    <property type="match status" value="1"/>
</dbReference>
<dbReference type="InterPro" id="IPR001878">
    <property type="entry name" value="Znf_CCHC"/>
</dbReference>
<keyword evidence="2" id="KW-0645">Protease</keyword>
<dbReference type="FunFam" id="3.30.420.10:FF:000032">
    <property type="entry name" value="Retrovirus-related Pol polyprotein from transposon 297-like Protein"/>
    <property type="match status" value="1"/>
</dbReference>
<dbReference type="SUPFAM" id="SSF57756">
    <property type="entry name" value="Retrovirus zinc finger-like domains"/>
    <property type="match status" value="1"/>
</dbReference>
<keyword evidence="5" id="KW-0540">Nuclease</keyword>
<dbReference type="InterPro" id="IPR043502">
    <property type="entry name" value="DNA/RNA_pol_sf"/>
</dbReference>
<dbReference type="Proteomes" id="UP000054630">
    <property type="component" value="Unassembled WGS sequence"/>
</dbReference>
<feature type="region of interest" description="Disordered" evidence="10">
    <location>
        <begin position="1384"/>
        <end position="1451"/>
    </location>
</feature>
<feature type="non-terminal residue" evidence="14">
    <location>
        <position position="1451"/>
    </location>
</feature>
<dbReference type="InterPro" id="IPR041373">
    <property type="entry name" value="RT_RNaseH"/>
</dbReference>
<organism evidence="14 15">
    <name type="scientific">Trichinella nelsoni</name>
    <dbReference type="NCBI Taxonomy" id="6336"/>
    <lineage>
        <taxon>Eukaryota</taxon>
        <taxon>Metazoa</taxon>
        <taxon>Ecdysozoa</taxon>
        <taxon>Nematoda</taxon>
        <taxon>Enoplea</taxon>
        <taxon>Dorylaimia</taxon>
        <taxon>Trichinellida</taxon>
        <taxon>Trichinellidae</taxon>
        <taxon>Trichinella</taxon>
    </lineage>
</organism>
<dbReference type="Gene3D" id="2.40.70.10">
    <property type="entry name" value="Acid Proteases"/>
    <property type="match status" value="1"/>
</dbReference>
<keyword evidence="9" id="KW-0863">Zinc-finger</keyword>
<keyword evidence="7" id="KW-0378">Hydrolase</keyword>
<protein>
    <recommendedName>
        <fullName evidence="1">RNA-directed DNA polymerase</fullName>
        <ecNumber evidence="1">2.7.7.49</ecNumber>
    </recommendedName>
</protein>
<evidence type="ECO:0000256" key="10">
    <source>
        <dbReference type="SAM" id="MobiDB-lite"/>
    </source>
</evidence>
<evidence type="ECO:0000256" key="6">
    <source>
        <dbReference type="ARBA" id="ARBA00022759"/>
    </source>
</evidence>
<dbReference type="EC" id="2.7.7.49" evidence="1"/>
<dbReference type="GO" id="GO:0008233">
    <property type="term" value="F:peptidase activity"/>
    <property type="evidence" value="ECO:0007669"/>
    <property type="project" value="UniProtKB-KW"/>
</dbReference>
<accession>A0A0V0RFH3</accession>
<dbReference type="PANTHER" id="PTHR37984:SF5">
    <property type="entry name" value="PROTEIN NYNRIN-LIKE"/>
    <property type="match status" value="1"/>
</dbReference>
<dbReference type="CDD" id="cd00303">
    <property type="entry name" value="retropepsin_like"/>
    <property type="match status" value="1"/>
</dbReference>
<keyword evidence="4" id="KW-0548">Nucleotidyltransferase</keyword>
<feature type="region of interest" description="Disordered" evidence="10">
    <location>
        <begin position="323"/>
        <end position="344"/>
    </location>
</feature>
<evidence type="ECO:0000256" key="9">
    <source>
        <dbReference type="PROSITE-ProRule" id="PRU00047"/>
    </source>
</evidence>
<evidence type="ECO:0000256" key="7">
    <source>
        <dbReference type="ARBA" id="ARBA00022801"/>
    </source>
</evidence>
<evidence type="ECO:0000256" key="3">
    <source>
        <dbReference type="ARBA" id="ARBA00022679"/>
    </source>
</evidence>
<dbReference type="PROSITE" id="PS50994">
    <property type="entry name" value="INTEGRASE"/>
    <property type="match status" value="1"/>
</dbReference>
<dbReference type="GO" id="GO:0003964">
    <property type="term" value="F:RNA-directed DNA polymerase activity"/>
    <property type="evidence" value="ECO:0007669"/>
    <property type="project" value="UniProtKB-KW"/>
</dbReference>
<dbReference type="InterPro" id="IPR036397">
    <property type="entry name" value="RNaseH_sf"/>
</dbReference>
<feature type="domain" description="CCHC-type" evidence="11">
    <location>
        <begin position="145"/>
        <end position="160"/>
    </location>
</feature>
<dbReference type="FunFam" id="3.30.70.270:FF:000020">
    <property type="entry name" value="Transposon Tf2-6 polyprotein-like Protein"/>
    <property type="match status" value="1"/>
</dbReference>
<dbReference type="Gene3D" id="1.10.340.70">
    <property type="match status" value="1"/>
</dbReference>
<dbReference type="InterPro" id="IPR021109">
    <property type="entry name" value="Peptidase_aspartic_dom_sf"/>
</dbReference>
<dbReference type="GO" id="GO:0042575">
    <property type="term" value="C:DNA polymerase complex"/>
    <property type="evidence" value="ECO:0007669"/>
    <property type="project" value="UniProtKB-ARBA"/>
</dbReference>
<dbReference type="PANTHER" id="PTHR37984">
    <property type="entry name" value="PROTEIN CBG26694"/>
    <property type="match status" value="1"/>
</dbReference>
<evidence type="ECO:0000259" key="11">
    <source>
        <dbReference type="PROSITE" id="PS50158"/>
    </source>
</evidence>
<dbReference type="EMBL" id="JYDL01000212">
    <property type="protein sequence ID" value="KRX13249.1"/>
    <property type="molecule type" value="Genomic_DNA"/>
</dbReference>
<dbReference type="InterPro" id="IPR041588">
    <property type="entry name" value="Integrase_H2C2"/>
</dbReference>
<keyword evidence="3" id="KW-0808">Transferase</keyword>
<keyword evidence="9" id="KW-0479">Metal-binding</keyword>
<dbReference type="Gene3D" id="4.10.60.10">
    <property type="entry name" value="Zinc finger, CCHC-type"/>
    <property type="match status" value="1"/>
</dbReference>
<dbReference type="FunFam" id="3.10.10.10:FF:000007">
    <property type="entry name" value="Retrovirus-related Pol polyprotein from transposon 17.6-like Protein"/>
    <property type="match status" value="1"/>
</dbReference>
<dbReference type="Gene3D" id="2.30.30.850">
    <property type="match status" value="1"/>
</dbReference>
<dbReference type="Pfam" id="PF17921">
    <property type="entry name" value="Integrase_H2C2"/>
    <property type="match status" value="1"/>
</dbReference>
<evidence type="ECO:0000256" key="4">
    <source>
        <dbReference type="ARBA" id="ARBA00022695"/>
    </source>
</evidence>